<name>A0A6B3NNH2_9PSED</name>
<evidence type="ECO:0000259" key="3">
    <source>
        <dbReference type="Pfam" id="PF04773"/>
    </source>
</evidence>
<feature type="region of interest" description="Disordered" evidence="1">
    <location>
        <begin position="1"/>
        <end position="21"/>
    </location>
</feature>
<dbReference type="AlphaFoldDB" id="A0A6B3NNH2"/>
<organism evidence="5 7">
    <name type="scientific">Pseudomonas brassicae</name>
    <dbReference type="NCBI Taxonomy" id="2708063"/>
    <lineage>
        <taxon>Bacteria</taxon>
        <taxon>Pseudomonadati</taxon>
        <taxon>Pseudomonadota</taxon>
        <taxon>Gammaproteobacteria</taxon>
        <taxon>Pseudomonadales</taxon>
        <taxon>Pseudomonadaceae</taxon>
        <taxon>Pseudomonas</taxon>
    </lineage>
</organism>
<dbReference type="InterPro" id="IPR006860">
    <property type="entry name" value="FecR"/>
</dbReference>
<dbReference type="PANTHER" id="PTHR30273">
    <property type="entry name" value="PERIPLASMIC SIGNAL SENSOR AND SIGMA FACTOR ACTIVATOR FECR-RELATED"/>
    <property type="match status" value="1"/>
</dbReference>
<accession>A0A6M0CR37</accession>
<feature type="domain" description="FecR protein" evidence="3">
    <location>
        <begin position="78"/>
        <end position="169"/>
    </location>
</feature>
<accession>A0A6B3NNH2</accession>
<keyword evidence="2" id="KW-0472">Membrane</keyword>
<feature type="transmembrane region" description="Helical" evidence="2">
    <location>
        <begin position="53"/>
        <end position="70"/>
    </location>
</feature>
<reference evidence="6 7" key="1">
    <citation type="submission" date="2020-02" db="EMBL/GenBank/DDBJ databases">
        <title>Broccoli isolated Pseudomonas sp.</title>
        <authorList>
            <person name="Fujikawa T."/>
            <person name="Sawada H."/>
        </authorList>
    </citation>
    <scope>NUCLEOTIDE SEQUENCE [LARGE SCALE GENOMIC DNA]</scope>
    <source>
        <strain evidence="5 7">MAFF212427</strain>
        <strain evidence="4 6">MAFF212428</strain>
    </source>
</reference>
<keyword evidence="2" id="KW-0812">Transmembrane</keyword>
<dbReference type="InterPro" id="IPR012373">
    <property type="entry name" value="Ferrdict_sens_TM"/>
</dbReference>
<proteinExistence type="predicted"/>
<dbReference type="GO" id="GO:0016989">
    <property type="term" value="F:sigma factor antagonist activity"/>
    <property type="evidence" value="ECO:0007669"/>
    <property type="project" value="TreeGrafter"/>
</dbReference>
<dbReference type="Proteomes" id="UP000482634">
    <property type="component" value="Unassembled WGS sequence"/>
</dbReference>
<keyword evidence="2" id="KW-1133">Transmembrane helix</keyword>
<dbReference type="Gene3D" id="3.55.50.30">
    <property type="match status" value="1"/>
</dbReference>
<dbReference type="Pfam" id="PF04773">
    <property type="entry name" value="FecR"/>
    <property type="match status" value="1"/>
</dbReference>
<sequence>MSHPGTFDKDRRPEGGDPLQPFAEALRERTPSREALLAEGKAMTQSRRKRRNVACAGTLVLALSGAIWLLDPAWQHEDIQVAIGQREQLQLADGSRVELNSGSHLIIETRLRSRQLELIHGQALFSVVHADTPFIVRSQGVSVRDIGTVFDVRSDVRGVDVGVIEGAVEVSSHRTAAVRLNAGQQLRASSVQLGEVMPVDVAALTAWRQGKLRFDGTPLREVIADLQHYRHKPLRLADAQVGELRLSGEFDSGSVEALVGLLPSILPVNIARAADGTVSFSKAR</sequence>
<evidence type="ECO:0000313" key="4">
    <source>
        <dbReference type="EMBL" id="NER59043.1"/>
    </source>
</evidence>
<evidence type="ECO:0000256" key="1">
    <source>
        <dbReference type="SAM" id="MobiDB-lite"/>
    </source>
</evidence>
<evidence type="ECO:0000313" key="5">
    <source>
        <dbReference type="EMBL" id="NER63649.1"/>
    </source>
</evidence>
<evidence type="ECO:0000313" key="6">
    <source>
        <dbReference type="Proteomes" id="UP000480410"/>
    </source>
</evidence>
<gene>
    <name evidence="4" type="ORF">G3435_01690</name>
    <name evidence="5" type="ORF">G3436_06745</name>
</gene>
<evidence type="ECO:0000313" key="7">
    <source>
        <dbReference type="Proteomes" id="UP000482634"/>
    </source>
</evidence>
<feature type="compositionally biased region" description="Basic and acidic residues" evidence="1">
    <location>
        <begin position="1"/>
        <end position="15"/>
    </location>
</feature>
<dbReference type="RefSeq" id="WP_163942751.1">
    <property type="nucleotide sequence ID" value="NZ_JAAHBU010000078.1"/>
</dbReference>
<dbReference type="PANTHER" id="PTHR30273:SF2">
    <property type="entry name" value="PROTEIN FECR"/>
    <property type="match status" value="1"/>
</dbReference>
<comment type="caution">
    <text evidence="5">The sequence shown here is derived from an EMBL/GenBank/DDBJ whole genome shotgun (WGS) entry which is preliminary data.</text>
</comment>
<dbReference type="Proteomes" id="UP000480410">
    <property type="component" value="Unassembled WGS sequence"/>
</dbReference>
<dbReference type="EMBL" id="JAAHBU010000078">
    <property type="protein sequence ID" value="NER63649.1"/>
    <property type="molecule type" value="Genomic_DNA"/>
</dbReference>
<dbReference type="Gene3D" id="2.60.120.1440">
    <property type="match status" value="1"/>
</dbReference>
<dbReference type="PIRSF" id="PIRSF018266">
    <property type="entry name" value="FecR"/>
    <property type="match status" value="1"/>
</dbReference>
<keyword evidence="7" id="KW-1185">Reference proteome</keyword>
<protein>
    <submittedName>
        <fullName evidence="5">Iron dicitrate transport regulator FecR</fullName>
    </submittedName>
</protein>
<dbReference type="EMBL" id="JAAHBV010000028">
    <property type="protein sequence ID" value="NER59043.1"/>
    <property type="molecule type" value="Genomic_DNA"/>
</dbReference>
<evidence type="ECO:0000256" key="2">
    <source>
        <dbReference type="SAM" id="Phobius"/>
    </source>
</evidence>